<feature type="transmembrane region" description="Helical" evidence="6">
    <location>
        <begin position="383"/>
        <end position="410"/>
    </location>
</feature>
<dbReference type="InterPro" id="IPR003838">
    <property type="entry name" value="ABC3_permease_C"/>
</dbReference>
<keyword evidence="10" id="KW-1185">Reference proteome</keyword>
<feature type="domain" description="ABC3 transporter permease C-terminal" evidence="7">
    <location>
        <begin position="682"/>
        <end position="792"/>
    </location>
</feature>
<dbReference type="KEGG" id="mrob:HH214_03630"/>
<keyword evidence="2" id="KW-1003">Cell membrane</keyword>
<feature type="transmembrane region" description="Helical" evidence="6">
    <location>
        <begin position="336"/>
        <end position="363"/>
    </location>
</feature>
<name>A0A7L5E2L0_9SPHI</name>
<evidence type="ECO:0000256" key="4">
    <source>
        <dbReference type="ARBA" id="ARBA00022989"/>
    </source>
</evidence>
<sequence length="802" mass="89418">MIRNYLKTALRNLRKNKAFTLINILGLALGLATCLLIMFYVVDELSYDRYNSNANRIFRINTDIKFGGTTSALAITPPPLASALLNNFPEVEKACRLYHDYGVRIKKDNKSVQEEKVVYSDPGLFQVFTLPLIAGNAKTALSEPNTMVITRSTALRYFNHTQVVGQTLMVNDQTPYKITGVIQDIPEQSHFHFDFFLSLASRPENKSTNWLNYSCNTYVLLKPNTDYLALNSKLYAFIQKVILEKDANMDLDNLNKTGNYIKMNLIPLTSIHLQSNRQYELGVNSSMQYIYIFSAIALFVLLIACINFMNLATARSANRAREVGVRKVLGSSRSSLVVQFMAESVIVTLVATLLAAGTAWLMLPLFNQVSGKSLAVSWHVVAVLIPVLLFVVLLVGSLAGAYPAFFLSAFQPVQVLKGKLATGFKNSGFRSFLVVFQFAISIFLIIGTLVIYHQLQYIQNKNLGFNRSQVLVVKNVQILNQQAKTFKQEVKQLTGVENATLSGYIPTGSNRNPDEIFTTQVATPKSATITEIWPVDADYIPTMKMSMLQGRNFSKSLLTDSSGVIINEAAARRIGDRINALDKKLYYFSPVHNKEFRVIGIVKDFNFASLRDNVSPVIMALGDDYGALSVRLNTTNVQELVAKIEQQWKALSPNQHFDYSFMDADFDALYRSEQRMGKLFLAFTMLAIGIACLGLFGLAAYAAEQRIKEISIRKVLGADVSAIVLLLSRDFIKLVIIAILIAAPLAWLAMHQWLQGFAYRQHMSWWIFLLAGTGALLIAFGTVSSQSIKAAVANPVKSLRSE</sequence>
<organism evidence="9 10">
    <name type="scientific">Mucilaginibacter robiniae</name>
    <dbReference type="NCBI Taxonomy" id="2728022"/>
    <lineage>
        <taxon>Bacteria</taxon>
        <taxon>Pseudomonadati</taxon>
        <taxon>Bacteroidota</taxon>
        <taxon>Sphingobacteriia</taxon>
        <taxon>Sphingobacteriales</taxon>
        <taxon>Sphingobacteriaceae</taxon>
        <taxon>Mucilaginibacter</taxon>
    </lineage>
</organism>
<feature type="transmembrane region" description="Helical" evidence="6">
    <location>
        <begin position="289"/>
        <end position="311"/>
    </location>
</feature>
<accession>A0A7L5E2L0</accession>
<evidence type="ECO:0000256" key="3">
    <source>
        <dbReference type="ARBA" id="ARBA00022692"/>
    </source>
</evidence>
<feature type="transmembrane region" description="Helical" evidence="6">
    <location>
        <begin position="679"/>
        <end position="703"/>
    </location>
</feature>
<keyword evidence="4 6" id="KW-1133">Transmembrane helix</keyword>
<keyword evidence="5 6" id="KW-0472">Membrane</keyword>
<dbReference type="AlphaFoldDB" id="A0A7L5E2L0"/>
<reference evidence="9 10" key="1">
    <citation type="submission" date="2020-04" db="EMBL/GenBank/DDBJ databases">
        <title>Genome sequencing of novel species.</title>
        <authorList>
            <person name="Heo J."/>
            <person name="Kim S.-J."/>
            <person name="Kim J.-S."/>
            <person name="Hong S.-B."/>
            <person name="Kwon S.-W."/>
        </authorList>
    </citation>
    <scope>NUCLEOTIDE SEQUENCE [LARGE SCALE GENOMIC DNA]</scope>
    <source>
        <strain evidence="9 10">F39-2</strain>
    </source>
</reference>
<evidence type="ECO:0000313" key="9">
    <source>
        <dbReference type="EMBL" id="QJD95033.1"/>
    </source>
</evidence>
<dbReference type="InterPro" id="IPR025857">
    <property type="entry name" value="MacB_PCD"/>
</dbReference>
<evidence type="ECO:0000256" key="1">
    <source>
        <dbReference type="ARBA" id="ARBA00004651"/>
    </source>
</evidence>
<feature type="transmembrane region" description="Helical" evidence="6">
    <location>
        <begin position="431"/>
        <end position="452"/>
    </location>
</feature>
<gene>
    <name evidence="9" type="ORF">HH214_03630</name>
</gene>
<dbReference type="Pfam" id="PF02687">
    <property type="entry name" value="FtsX"/>
    <property type="match status" value="2"/>
</dbReference>
<dbReference type="InterPro" id="IPR050250">
    <property type="entry name" value="Macrolide_Exporter_MacB"/>
</dbReference>
<feature type="domain" description="ABC3 transporter permease C-terminal" evidence="7">
    <location>
        <begin position="295"/>
        <end position="410"/>
    </location>
</feature>
<protein>
    <submittedName>
        <fullName evidence="9">FtsX-like permease family protein</fullName>
    </submittedName>
</protein>
<dbReference type="PANTHER" id="PTHR30572:SF18">
    <property type="entry name" value="ABC-TYPE MACROLIDE FAMILY EXPORT SYSTEM PERMEASE COMPONENT 2"/>
    <property type="match status" value="1"/>
</dbReference>
<dbReference type="Pfam" id="PF12704">
    <property type="entry name" value="MacB_PCD"/>
    <property type="match status" value="2"/>
</dbReference>
<keyword evidence="3 6" id="KW-0812">Transmembrane</keyword>
<feature type="domain" description="MacB-like periplasmic core" evidence="8">
    <location>
        <begin position="20"/>
        <end position="232"/>
    </location>
</feature>
<dbReference type="GO" id="GO:0005886">
    <property type="term" value="C:plasma membrane"/>
    <property type="evidence" value="ECO:0007669"/>
    <property type="project" value="UniProtKB-SubCell"/>
</dbReference>
<dbReference type="RefSeq" id="WP_169606050.1">
    <property type="nucleotide sequence ID" value="NZ_CP051682.1"/>
</dbReference>
<evidence type="ECO:0000259" key="8">
    <source>
        <dbReference type="Pfam" id="PF12704"/>
    </source>
</evidence>
<feature type="transmembrane region" description="Helical" evidence="6">
    <location>
        <begin position="21"/>
        <end position="42"/>
    </location>
</feature>
<evidence type="ECO:0000256" key="6">
    <source>
        <dbReference type="SAM" id="Phobius"/>
    </source>
</evidence>
<evidence type="ECO:0000259" key="7">
    <source>
        <dbReference type="Pfam" id="PF02687"/>
    </source>
</evidence>
<dbReference type="GO" id="GO:0022857">
    <property type="term" value="F:transmembrane transporter activity"/>
    <property type="evidence" value="ECO:0007669"/>
    <property type="project" value="TreeGrafter"/>
</dbReference>
<evidence type="ECO:0000313" key="10">
    <source>
        <dbReference type="Proteomes" id="UP000503278"/>
    </source>
</evidence>
<comment type="subcellular location">
    <subcellularLocation>
        <location evidence="1">Cell membrane</location>
        <topology evidence="1">Multi-pass membrane protein</topology>
    </subcellularLocation>
</comment>
<proteinExistence type="predicted"/>
<evidence type="ECO:0000256" key="2">
    <source>
        <dbReference type="ARBA" id="ARBA00022475"/>
    </source>
</evidence>
<dbReference type="Proteomes" id="UP000503278">
    <property type="component" value="Chromosome"/>
</dbReference>
<evidence type="ECO:0000256" key="5">
    <source>
        <dbReference type="ARBA" id="ARBA00023136"/>
    </source>
</evidence>
<dbReference type="PANTHER" id="PTHR30572">
    <property type="entry name" value="MEMBRANE COMPONENT OF TRANSPORTER-RELATED"/>
    <property type="match status" value="1"/>
</dbReference>
<feature type="transmembrane region" description="Helical" evidence="6">
    <location>
        <begin position="763"/>
        <end position="783"/>
    </location>
</feature>
<dbReference type="EMBL" id="CP051682">
    <property type="protein sequence ID" value="QJD95033.1"/>
    <property type="molecule type" value="Genomic_DNA"/>
</dbReference>
<feature type="domain" description="MacB-like periplasmic core" evidence="8">
    <location>
        <begin position="431"/>
        <end position="644"/>
    </location>
</feature>
<feature type="transmembrane region" description="Helical" evidence="6">
    <location>
        <begin position="731"/>
        <end position="751"/>
    </location>
</feature>